<evidence type="ECO:0000256" key="1">
    <source>
        <dbReference type="SAM" id="Coils"/>
    </source>
</evidence>
<dbReference type="EMBL" id="CM035440">
    <property type="protein sequence ID" value="KAH7282247.1"/>
    <property type="molecule type" value="Genomic_DNA"/>
</dbReference>
<gene>
    <name evidence="2" type="ORF">KP509_35G021400</name>
</gene>
<dbReference type="AlphaFoldDB" id="A0A8T2QDQ4"/>
<keyword evidence="3" id="KW-1185">Reference proteome</keyword>
<sequence length="234" mass="27518">MALARLSVGLKKVLFNSPRLLSPQYRFIGSTKACRNDETDKGEGVGEESEDGVVLPIEKDVEEEVVKPPPYAEELRKVLTAKYLSNQPVAHPHSLCEDYSGVHSLEQIRLQYKKKVAAVRKQYILEMAEKRAAKETQDKKQKEEIQRAKEERLRLKKERSAKRAIEVAEENRILQEQLAKEREERRAYRRMMDRQLEEWRQMERDLIRQESGKWIDEKDLESRIVEAYQNPIDL</sequence>
<proteinExistence type="predicted"/>
<evidence type="ECO:0000313" key="2">
    <source>
        <dbReference type="EMBL" id="KAH7282247.1"/>
    </source>
</evidence>
<organism evidence="2 3">
    <name type="scientific">Ceratopteris richardii</name>
    <name type="common">Triangle waterfern</name>
    <dbReference type="NCBI Taxonomy" id="49495"/>
    <lineage>
        <taxon>Eukaryota</taxon>
        <taxon>Viridiplantae</taxon>
        <taxon>Streptophyta</taxon>
        <taxon>Embryophyta</taxon>
        <taxon>Tracheophyta</taxon>
        <taxon>Polypodiopsida</taxon>
        <taxon>Polypodiidae</taxon>
        <taxon>Polypodiales</taxon>
        <taxon>Pteridineae</taxon>
        <taxon>Pteridaceae</taxon>
        <taxon>Parkerioideae</taxon>
        <taxon>Ceratopteris</taxon>
    </lineage>
</organism>
<accession>A0A8T2QDQ4</accession>
<comment type="caution">
    <text evidence="2">The sequence shown here is derived from an EMBL/GenBank/DDBJ whole genome shotgun (WGS) entry which is preliminary data.</text>
</comment>
<dbReference type="OMA" id="WRQMERD"/>
<protein>
    <submittedName>
        <fullName evidence="2">Uncharacterized protein</fullName>
    </submittedName>
</protein>
<name>A0A8T2QDQ4_CERRI</name>
<dbReference type="PANTHER" id="PTHR36402">
    <property type="entry name" value="EXPRESSED PROTEIN"/>
    <property type="match status" value="1"/>
</dbReference>
<dbReference type="OrthoDB" id="1937368at2759"/>
<feature type="coiled-coil region" evidence="1">
    <location>
        <begin position="125"/>
        <end position="198"/>
    </location>
</feature>
<dbReference type="PANTHER" id="PTHR36402:SF1">
    <property type="entry name" value="EXPRESSED PROTEIN"/>
    <property type="match status" value="1"/>
</dbReference>
<reference evidence="2" key="1">
    <citation type="submission" date="2021-08" db="EMBL/GenBank/DDBJ databases">
        <title>WGS assembly of Ceratopteris richardii.</title>
        <authorList>
            <person name="Marchant D.B."/>
            <person name="Chen G."/>
            <person name="Jenkins J."/>
            <person name="Shu S."/>
            <person name="Leebens-Mack J."/>
            <person name="Grimwood J."/>
            <person name="Schmutz J."/>
            <person name="Soltis P."/>
            <person name="Soltis D."/>
            <person name="Chen Z.-H."/>
        </authorList>
    </citation>
    <scope>NUCLEOTIDE SEQUENCE</scope>
    <source>
        <strain evidence="2">Whitten #5841</strain>
        <tissue evidence="2">Leaf</tissue>
    </source>
</reference>
<keyword evidence="1" id="KW-0175">Coiled coil</keyword>
<evidence type="ECO:0000313" key="3">
    <source>
        <dbReference type="Proteomes" id="UP000825935"/>
    </source>
</evidence>
<dbReference type="Proteomes" id="UP000825935">
    <property type="component" value="Chromosome 35"/>
</dbReference>